<feature type="domain" description="Methyltransferase type 11" evidence="1">
    <location>
        <begin position="40"/>
        <end position="129"/>
    </location>
</feature>
<dbReference type="Pfam" id="PF08241">
    <property type="entry name" value="Methyltransf_11"/>
    <property type="match status" value="1"/>
</dbReference>
<organism evidence="2 4">
    <name type="scientific">Ardenticatena maritima</name>
    <dbReference type="NCBI Taxonomy" id="872965"/>
    <lineage>
        <taxon>Bacteria</taxon>
        <taxon>Bacillati</taxon>
        <taxon>Chloroflexota</taxon>
        <taxon>Ardenticatenia</taxon>
        <taxon>Ardenticatenales</taxon>
        <taxon>Ardenticatenaceae</taxon>
        <taxon>Ardenticatena</taxon>
    </lineage>
</organism>
<sequence length="243" mass="27489">MPSKFAAQLGEPSYVWRAGQAFRWRLIVEWGRLQTAATVLDHGTGVGLYLGQMSALPNVQLAVGTEYEFERAQQAAQRGHVVQADERLPFPDNTFDAVLSHEVLEHVGDDRLAVQEIVRVLRAGGRAVIFVPNRLWLFETHGIYWRGEYHFGNIPLVNYLPTPLRNRLAPHVRAYTVRSLRRLFDGLPVRVVHHSQVFPAFDNVIARRPLVGRLLRASARFAERTPARIIGLSHLLVVEKVAP</sequence>
<dbReference type="PANTHER" id="PTHR42912">
    <property type="entry name" value="METHYLTRANSFERASE"/>
    <property type="match status" value="1"/>
</dbReference>
<evidence type="ECO:0000313" key="3">
    <source>
        <dbReference type="EMBL" id="KPL87901.1"/>
    </source>
</evidence>
<dbReference type="CDD" id="cd02440">
    <property type="entry name" value="AdoMet_MTases"/>
    <property type="match status" value="1"/>
</dbReference>
<dbReference type="InParanoid" id="A0A0N0RF93"/>
<dbReference type="Proteomes" id="UP000050502">
    <property type="component" value="Unassembled WGS sequence"/>
</dbReference>
<accession>A0A0N0RF93</accession>
<evidence type="ECO:0000313" key="4">
    <source>
        <dbReference type="Proteomes" id="UP000037784"/>
    </source>
</evidence>
<proteinExistence type="predicted"/>
<reference evidence="4" key="3">
    <citation type="submission" date="2015-08" db="EMBL/GenBank/DDBJ databases">
        <title>Draft Genome Sequence of a Heterotrophic Facultative Anaerobic Bacterium Ardenticatena maritima Strain 110S.</title>
        <authorList>
            <person name="Kawaichi S."/>
            <person name="Yoshida T."/>
            <person name="Sako Y."/>
            <person name="Nakamura R."/>
        </authorList>
    </citation>
    <scope>NUCLEOTIDE SEQUENCE [LARGE SCALE GENOMIC DNA]</scope>
    <source>
        <strain evidence="4">110S</strain>
    </source>
</reference>
<dbReference type="InterPro" id="IPR029063">
    <property type="entry name" value="SAM-dependent_MTases_sf"/>
</dbReference>
<evidence type="ECO:0000313" key="5">
    <source>
        <dbReference type="Proteomes" id="UP000050502"/>
    </source>
</evidence>
<dbReference type="InterPro" id="IPR013216">
    <property type="entry name" value="Methyltransf_11"/>
</dbReference>
<dbReference type="OrthoDB" id="9805171at2"/>
<dbReference type="Proteomes" id="UP000037784">
    <property type="component" value="Unassembled WGS sequence"/>
</dbReference>
<comment type="caution">
    <text evidence="2">The sequence shown here is derived from an EMBL/GenBank/DDBJ whole genome shotgun (WGS) entry which is preliminary data.</text>
</comment>
<evidence type="ECO:0000259" key="1">
    <source>
        <dbReference type="Pfam" id="PF08241"/>
    </source>
</evidence>
<dbReference type="SUPFAM" id="SSF53335">
    <property type="entry name" value="S-adenosyl-L-methionine-dependent methyltransferases"/>
    <property type="match status" value="1"/>
</dbReference>
<reference evidence="3 5" key="2">
    <citation type="submission" date="2015-07" db="EMBL/GenBank/DDBJ databases">
        <title>Whole genome sequence of Ardenticatena maritima DSM 23922.</title>
        <authorList>
            <person name="Hemp J."/>
            <person name="Ward L.M."/>
            <person name="Pace L.A."/>
            <person name="Fischer W.W."/>
        </authorList>
    </citation>
    <scope>NUCLEOTIDE SEQUENCE [LARGE SCALE GENOMIC DNA]</scope>
    <source>
        <strain evidence="3 5">110S</strain>
    </source>
</reference>
<dbReference type="EMBL" id="BBZA01000015">
    <property type="protein sequence ID" value="GAP61777.1"/>
    <property type="molecule type" value="Genomic_DNA"/>
</dbReference>
<dbReference type="STRING" id="872965.SE16_10225"/>
<reference evidence="2 4" key="1">
    <citation type="journal article" date="2015" name="Genome Announc.">
        <title>Draft Genome Sequence of a Heterotrophic Facultative Anaerobic Thermophilic Bacterium, Ardenticatena maritima Strain 110ST.</title>
        <authorList>
            <person name="Kawaichi S."/>
            <person name="Yoshida T."/>
            <person name="Sako Y."/>
            <person name="Nakamura R."/>
        </authorList>
    </citation>
    <scope>NUCLEOTIDE SEQUENCE [LARGE SCALE GENOMIC DNA]</scope>
    <source>
        <strain evidence="2 4">110S</strain>
    </source>
</reference>
<protein>
    <recommendedName>
        <fullName evidence="1">Methyltransferase type 11 domain-containing protein</fullName>
    </recommendedName>
</protein>
<dbReference type="EMBL" id="LGKN01000005">
    <property type="protein sequence ID" value="KPL87901.1"/>
    <property type="molecule type" value="Genomic_DNA"/>
</dbReference>
<dbReference type="AlphaFoldDB" id="A0A0N0RF93"/>
<dbReference type="Gene3D" id="3.40.50.150">
    <property type="entry name" value="Vaccinia Virus protein VP39"/>
    <property type="match status" value="1"/>
</dbReference>
<evidence type="ECO:0000313" key="2">
    <source>
        <dbReference type="EMBL" id="GAP61777.1"/>
    </source>
</evidence>
<dbReference type="PANTHER" id="PTHR42912:SF80">
    <property type="entry name" value="METHYLTRANSFERASE DOMAIN-CONTAINING PROTEIN"/>
    <property type="match status" value="1"/>
</dbReference>
<dbReference type="RefSeq" id="WP_054491729.1">
    <property type="nucleotide sequence ID" value="NZ_BBZA01000015.1"/>
</dbReference>
<keyword evidence="4" id="KW-1185">Reference proteome</keyword>
<dbReference type="InterPro" id="IPR050508">
    <property type="entry name" value="Methyltransf_Superfamily"/>
</dbReference>
<name>A0A0N0RF93_9CHLR</name>
<dbReference type="GO" id="GO:0008757">
    <property type="term" value="F:S-adenosylmethionine-dependent methyltransferase activity"/>
    <property type="evidence" value="ECO:0007669"/>
    <property type="project" value="InterPro"/>
</dbReference>
<gene>
    <name evidence="2" type="ORF">ARMA_0200</name>
    <name evidence="3" type="ORF">SE16_10225</name>
</gene>